<dbReference type="AlphaFoldDB" id="A0A1H1YL58"/>
<feature type="transmembrane region" description="Helical" evidence="7">
    <location>
        <begin position="134"/>
        <end position="153"/>
    </location>
</feature>
<dbReference type="EMBL" id="LT629772">
    <property type="protein sequence ID" value="SDT22173.1"/>
    <property type="molecule type" value="Genomic_DNA"/>
</dbReference>
<dbReference type="GO" id="GO:0005886">
    <property type="term" value="C:plasma membrane"/>
    <property type="evidence" value="ECO:0007669"/>
    <property type="project" value="UniProtKB-SubCell"/>
</dbReference>
<organism evidence="9 10">
    <name type="scientific">Microlunatus soli</name>
    <dbReference type="NCBI Taxonomy" id="630515"/>
    <lineage>
        <taxon>Bacteria</taxon>
        <taxon>Bacillati</taxon>
        <taxon>Actinomycetota</taxon>
        <taxon>Actinomycetes</taxon>
        <taxon>Propionibacteriales</taxon>
        <taxon>Propionibacteriaceae</taxon>
        <taxon>Microlunatus</taxon>
    </lineage>
</organism>
<feature type="transmembrane region" description="Helical" evidence="7">
    <location>
        <begin position="165"/>
        <end position="185"/>
    </location>
</feature>
<dbReference type="STRING" id="630515.SAMN04489812_4645"/>
<dbReference type="GO" id="GO:0055085">
    <property type="term" value="P:transmembrane transport"/>
    <property type="evidence" value="ECO:0007669"/>
    <property type="project" value="InterPro"/>
</dbReference>
<keyword evidence="3" id="KW-1003">Cell membrane</keyword>
<dbReference type="RefSeq" id="WP_091527835.1">
    <property type="nucleotide sequence ID" value="NZ_LT629772.1"/>
</dbReference>
<reference evidence="9 10" key="1">
    <citation type="submission" date="2016-10" db="EMBL/GenBank/DDBJ databases">
        <authorList>
            <person name="de Groot N.N."/>
        </authorList>
    </citation>
    <scope>NUCLEOTIDE SEQUENCE [LARGE SCALE GENOMIC DNA]</scope>
    <source>
        <strain evidence="9 10">DSM 21800</strain>
    </source>
</reference>
<feature type="transmembrane region" description="Helical" evidence="7">
    <location>
        <begin position="206"/>
        <end position="228"/>
    </location>
</feature>
<feature type="transmembrane region" description="Helical" evidence="7">
    <location>
        <begin position="96"/>
        <end position="122"/>
    </location>
</feature>
<sequence length="312" mass="33835">MSIDDLSADSAGAGLATKSGPAHHSDPPWQEPAPRPIQVLKVVIISLIVLLMAGPFVYVILTSLASRSSSGHGVLPSDYSFDAYRSLLAGGVVTRALLVSIGVTVVGTVLSVLFTVLLAFGLVRTREMPGGRAILFLILATMLFNAGIIPNYLLVKQLGLLNSYWSLILPTLISAFNLVVVRSFFMQLPTELYDAARIDGASEWRLLWQVVMPLSKAVIAVIGLFYAVGYWNSFFTALLYINDTSKWPIQLVLNTYVLQGSPLSQIQNPDIQPPARAIQMAVVVMATLPVLIVYPFVQRFFTKGVLTGAIKG</sequence>
<dbReference type="InterPro" id="IPR035906">
    <property type="entry name" value="MetI-like_sf"/>
</dbReference>
<dbReference type="Gene3D" id="1.10.3720.10">
    <property type="entry name" value="MetI-like"/>
    <property type="match status" value="1"/>
</dbReference>
<evidence type="ECO:0000256" key="5">
    <source>
        <dbReference type="ARBA" id="ARBA00022989"/>
    </source>
</evidence>
<keyword evidence="6 7" id="KW-0472">Membrane</keyword>
<keyword evidence="4 7" id="KW-0812">Transmembrane</keyword>
<keyword evidence="2 7" id="KW-0813">Transport</keyword>
<evidence type="ECO:0000259" key="8">
    <source>
        <dbReference type="PROSITE" id="PS50928"/>
    </source>
</evidence>
<feature type="transmembrane region" description="Helical" evidence="7">
    <location>
        <begin position="277"/>
        <end position="297"/>
    </location>
</feature>
<feature type="transmembrane region" description="Helical" evidence="7">
    <location>
        <begin position="39"/>
        <end position="61"/>
    </location>
</feature>
<dbReference type="SUPFAM" id="SSF161098">
    <property type="entry name" value="MetI-like"/>
    <property type="match status" value="1"/>
</dbReference>
<dbReference type="OrthoDB" id="9810086at2"/>
<dbReference type="PANTHER" id="PTHR43744:SF9">
    <property type="entry name" value="POLYGALACTURONAN_RHAMNOGALACTURONAN TRANSPORT SYSTEM PERMEASE PROTEIN YTCP"/>
    <property type="match status" value="1"/>
</dbReference>
<comment type="similarity">
    <text evidence="7">Belongs to the binding-protein-dependent transport system permease family.</text>
</comment>
<evidence type="ECO:0000256" key="6">
    <source>
        <dbReference type="ARBA" id="ARBA00023136"/>
    </source>
</evidence>
<gene>
    <name evidence="9" type="ORF">SAMN04489812_4645</name>
</gene>
<proteinExistence type="inferred from homology"/>
<dbReference type="CDD" id="cd06261">
    <property type="entry name" value="TM_PBP2"/>
    <property type="match status" value="1"/>
</dbReference>
<dbReference type="Pfam" id="PF00528">
    <property type="entry name" value="BPD_transp_1"/>
    <property type="match status" value="1"/>
</dbReference>
<keyword evidence="10" id="KW-1185">Reference proteome</keyword>
<dbReference type="PROSITE" id="PS50928">
    <property type="entry name" value="ABC_TM1"/>
    <property type="match status" value="1"/>
</dbReference>
<feature type="domain" description="ABC transmembrane type-1" evidence="8">
    <location>
        <begin position="97"/>
        <end position="297"/>
    </location>
</feature>
<evidence type="ECO:0000256" key="3">
    <source>
        <dbReference type="ARBA" id="ARBA00022475"/>
    </source>
</evidence>
<protein>
    <submittedName>
        <fullName evidence="9">Putative aldouronate transport system permease protein</fullName>
    </submittedName>
</protein>
<accession>A0A1H1YL58</accession>
<evidence type="ECO:0000313" key="9">
    <source>
        <dbReference type="EMBL" id="SDT22173.1"/>
    </source>
</evidence>
<evidence type="ECO:0000256" key="7">
    <source>
        <dbReference type="RuleBase" id="RU363032"/>
    </source>
</evidence>
<dbReference type="InterPro" id="IPR000515">
    <property type="entry name" value="MetI-like"/>
</dbReference>
<evidence type="ECO:0000313" key="10">
    <source>
        <dbReference type="Proteomes" id="UP000199103"/>
    </source>
</evidence>
<comment type="subcellular location">
    <subcellularLocation>
        <location evidence="1 7">Cell membrane</location>
        <topology evidence="1 7">Multi-pass membrane protein</topology>
    </subcellularLocation>
</comment>
<name>A0A1H1YL58_9ACTN</name>
<dbReference type="PANTHER" id="PTHR43744">
    <property type="entry name" value="ABC TRANSPORTER PERMEASE PROTEIN MG189-RELATED-RELATED"/>
    <property type="match status" value="1"/>
</dbReference>
<keyword evidence="5 7" id="KW-1133">Transmembrane helix</keyword>
<dbReference type="Proteomes" id="UP000199103">
    <property type="component" value="Chromosome I"/>
</dbReference>
<evidence type="ECO:0000256" key="4">
    <source>
        <dbReference type="ARBA" id="ARBA00022692"/>
    </source>
</evidence>
<evidence type="ECO:0000256" key="2">
    <source>
        <dbReference type="ARBA" id="ARBA00022448"/>
    </source>
</evidence>
<evidence type="ECO:0000256" key="1">
    <source>
        <dbReference type="ARBA" id="ARBA00004651"/>
    </source>
</evidence>